<evidence type="ECO:0000256" key="1">
    <source>
        <dbReference type="SAM" id="SignalP"/>
    </source>
</evidence>
<feature type="signal peptide" evidence="1">
    <location>
        <begin position="1"/>
        <end position="26"/>
    </location>
</feature>
<dbReference type="KEGG" id="nmv:NITMOv2_1497"/>
<accession>A0A0K2GAF8</accession>
<keyword evidence="1" id="KW-0732">Signal</keyword>
<gene>
    <name evidence="2" type="ORF">NITMOv2_1497</name>
</gene>
<proteinExistence type="predicted"/>
<keyword evidence="3" id="KW-1185">Reference proteome</keyword>
<reference evidence="2 3" key="1">
    <citation type="journal article" date="2015" name="Proc. Natl. Acad. Sci. U.S.A.">
        <title>Expanded metabolic versatility of ubiquitous nitrite-oxidizing bacteria from the genus Nitrospira.</title>
        <authorList>
            <person name="Koch H."/>
            <person name="Lucker S."/>
            <person name="Albertsen M."/>
            <person name="Kitzinger K."/>
            <person name="Herbold C."/>
            <person name="Spieck E."/>
            <person name="Nielsen P.H."/>
            <person name="Wagner M."/>
            <person name="Daims H."/>
        </authorList>
    </citation>
    <scope>NUCLEOTIDE SEQUENCE [LARGE SCALE GENOMIC DNA]</scope>
    <source>
        <strain evidence="2 3">NSP M-1</strain>
    </source>
</reference>
<feature type="chain" id="PRO_5005476862" evidence="1">
    <location>
        <begin position="27"/>
        <end position="295"/>
    </location>
</feature>
<dbReference type="RefSeq" id="WP_145976205.1">
    <property type="nucleotide sequence ID" value="NZ_CP011801.1"/>
</dbReference>
<organism evidence="2 3">
    <name type="scientific">Nitrospira moscoviensis</name>
    <dbReference type="NCBI Taxonomy" id="42253"/>
    <lineage>
        <taxon>Bacteria</taxon>
        <taxon>Pseudomonadati</taxon>
        <taxon>Nitrospirota</taxon>
        <taxon>Nitrospiria</taxon>
        <taxon>Nitrospirales</taxon>
        <taxon>Nitrospiraceae</taxon>
        <taxon>Nitrospira</taxon>
    </lineage>
</organism>
<name>A0A0K2GAF8_NITMO</name>
<dbReference type="Proteomes" id="UP000069205">
    <property type="component" value="Chromosome"/>
</dbReference>
<evidence type="ECO:0000313" key="3">
    <source>
        <dbReference type="Proteomes" id="UP000069205"/>
    </source>
</evidence>
<dbReference type="PATRIC" id="fig|42253.5.peg.1468"/>
<protein>
    <submittedName>
        <fullName evidence="2">Uncharacterized protein</fullName>
    </submittedName>
</protein>
<dbReference type="AlphaFoldDB" id="A0A0K2GAF8"/>
<evidence type="ECO:0000313" key="2">
    <source>
        <dbReference type="EMBL" id="ALA57923.1"/>
    </source>
</evidence>
<sequence>MRHDSLMVRVALATLMFLMPAASALAQEPPPNTGTAEETAKLAAAAGKYDIAGMKLGTPLKEAMQALKAHNPKLQMQKQALKYDVLGGELLYGLIFTSPEERFVYRLTMPPNPIVVTKLSRMLVFTKETAPTQQMLVEDLIKKYGTPSSDTGASQLNDANQRVLVWFDDAKGNRMKEFDPVCLTNASFSSGNGSQGVDPVPMQAMEAGMRVESRFAVGAGHVCQTYRMVQAGLRRCCQSQNILAAPDLVGAITVTIGDGPLDEKSVGATHELLVNAVKARDAKEKEGAQKNRPKL</sequence>
<dbReference type="STRING" id="42253.NITMOv2_1497"/>
<dbReference type="EMBL" id="CP011801">
    <property type="protein sequence ID" value="ALA57923.1"/>
    <property type="molecule type" value="Genomic_DNA"/>
</dbReference>